<evidence type="ECO:0000259" key="5">
    <source>
        <dbReference type="PROSITE" id="PS50865"/>
    </source>
</evidence>
<evidence type="ECO:0000313" key="6">
    <source>
        <dbReference type="EMBL" id="KAJ7646770.1"/>
    </source>
</evidence>
<comment type="caution">
    <text evidence="6">The sequence shown here is derived from an EMBL/GenBank/DDBJ whole genome shotgun (WGS) entry which is preliminary data.</text>
</comment>
<dbReference type="InterPro" id="IPR002893">
    <property type="entry name" value="Znf_MYND"/>
</dbReference>
<proteinExistence type="predicted"/>
<name>A0AAD7CE98_9AGAR</name>
<dbReference type="Proteomes" id="UP001221142">
    <property type="component" value="Unassembled WGS sequence"/>
</dbReference>
<dbReference type="GO" id="GO:0008270">
    <property type="term" value="F:zinc ion binding"/>
    <property type="evidence" value="ECO:0007669"/>
    <property type="project" value="UniProtKB-KW"/>
</dbReference>
<sequence>MQFLAGNHTEVPRGYAIAPSIQLASSDPLAWDKKWEEFFAFAHALVPPTCSLEAWYLQSLVTNMKAQSYGPRECDLVVRNTRRSRENLCDIQLELTRVAGLFWVGYGNVQQRWMSETPEKRGDIILASLIHACSAYADLNNARHFCDKETNVESHRRDGQLFLNPLEEMMIQNPTTVAPDTPIYVAHPGWDALTAEKQVASNELEELALAAILAERNRFIGFVLCFTLRPLLDFPLPRINVNHKPAKPKSNSSHPAEDAVRMLYGDEMAEGLKKALRENEKADHIQHKEVYAKRKEMCRTCGKENDTTTKYPRCKRGWDTVQRQVSYCSSECQKIDWKARHKKECGRLLQLEDLTTPAREQLEESPRIGPPISGFKRPAALLCQVSQLNQLSSDYDYLIMEIGPVYFSFNYPPIRTAFRTCRDKALTTGDRRTVAVLTHFLLYVYDHEPRPQKFGILRAVNEMDQRMYRGESDGLPPLIFDAGVSDAEWMATPAGWVDIGIVPLPS</sequence>
<reference evidence="6" key="1">
    <citation type="submission" date="2023-03" db="EMBL/GenBank/DDBJ databases">
        <title>Massive genome expansion in bonnet fungi (Mycena s.s.) driven by repeated elements and novel gene families across ecological guilds.</title>
        <authorList>
            <consortium name="Lawrence Berkeley National Laboratory"/>
            <person name="Harder C.B."/>
            <person name="Miyauchi S."/>
            <person name="Viragh M."/>
            <person name="Kuo A."/>
            <person name="Thoen E."/>
            <person name="Andreopoulos B."/>
            <person name="Lu D."/>
            <person name="Skrede I."/>
            <person name="Drula E."/>
            <person name="Henrissat B."/>
            <person name="Morin E."/>
            <person name="Kohler A."/>
            <person name="Barry K."/>
            <person name="LaButti K."/>
            <person name="Morin E."/>
            <person name="Salamov A."/>
            <person name="Lipzen A."/>
            <person name="Mereny Z."/>
            <person name="Hegedus B."/>
            <person name="Baldrian P."/>
            <person name="Stursova M."/>
            <person name="Weitz H."/>
            <person name="Taylor A."/>
            <person name="Grigoriev I.V."/>
            <person name="Nagy L.G."/>
            <person name="Martin F."/>
            <person name="Kauserud H."/>
        </authorList>
    </citation>
    <scope>NUCLEOTIDE SEQUENCE</scope>
    <source>
        <strain evidence="6">9284</strain>
    </source>
</reference>
<keyword evidence="1" id="KW-0479">Metal-binding</keyword>
<dbReference type="AlphaFoldDB" id="A0AAD7CE98"/>
<evidence type="ECO:0000256" key="2">
    <source>
        <dbReference type="ARBA" id="ARBA00022771"/>
    </source>
</evidence>
<accession>A0AAD7CE98</accession>
<dbReference type="Pfam" id="PF01753">
    <property type="entry name" value="zf-MYND"/>
    <property type="match status" value="1"/>
</dbReference>
<evidence type="ECO:0000256" key="3">
    <source>
        <dbReference type="ARBA" id="ARBA00022833"/>
    </source>
</evidence>
<feature type="domain" description="MYND-type" evidence="5">
    <location>
        <begin position="298"/>
        <end position="345"/>
    </location>
</feature>
<dbReference type="PROSITE" id="PS50865">
    <property type="entry name" value="ZF_MYND_2"/>
    <property type="match status" value="1"/>
</dbReference>
<keyword evidence="3" id="KW-0862">Zinc</keyword>
<evidence type="ECO:0000256" key="4">
    <source>
        <dbReference type="PROSITE-ProRule" id="PRU00134"/>
    </source>
</evidence>
<evidence type="ECO:0000313" key="7">
    <source>
        <dbReference type="Proteomes" id="UP001221142"/>
    </source>
</evidence>
<keyword evidence="7" id="KW-1185">Reference proteome</keyword>
<organism evidence="6 7">
    <name type="scientific">Roridomyces roridus</name>
    <dbReference type="NCBI Taxonomy" id="1738132"/>
    <lineage>
        <taxon>Eukaryota</taxon>
        <taxon>Fungi</taxon>
        <taxon>Dikarya</taxon>
        <taxon>Basidiomycota</taxon>
        <taxon>Agaricomycotina</taxon>
        <taxon>Agaricomycetes</taxon>
        <taxon>Agaricomycetidae</taxon>
        <taxon>Agaricales</taxon>
        <taxon>Marasmiineae</taxon>
        <taxon>Mycenaceae</taxon>
        <taxon>Roridomyces</taxon>
    </lineage>
</organism>
<dbReference type="SUPFAM" id="SSF144232">
    <property type="entry name" value="HIT/MYND zinc finger-like"/>
    <property type="match status" value="1"/>
</dbReference>
<gene>
    <name evidence="6" type="ORF">FB45DRAFT_1051392</name>
</gene>
<dbReference type="EMBL" id="JARKIF010000002">
    <property type="protein sequence ID" value="KAJ7646770.1"/>
    <property type="molecule type" value="Genomic_DNA"/>
</dbReference>
<evidence type="ECO:0000256" key="1">
    <source>
        <dbReference type="ARBA" id="ARBA00022723"/>
    </source>
</evidence>
<keyword evidence="2 4" id="KW-0863">Zinc-finger</keyword>
<dbReference type="Gene3D" id="6.10.140.2220">
    <property type="match status" value="1"/>
</dbReference>
<protein>
    <recommendedName>
        <fullName evidence="5">MYND-type domain-containing protein</fullName>
    </recommendedName>
</protein>